<feature type="region of interest" description="Disordered" evidence="1">
    <location>
        <begin position="1"/>
        <end position="48"/>
    </location>
</feature>
<gene>
    <name evidence="3" type="primary">LOC113502104</name>
</gene>
<keyword evidence="2" id="KW-1185">Reference proteome</keyword>
<evidence type="ECO:0000313" key="2">
    <source>
        <dbReference type="Proteomes" id="UP000322000"/>
    </source>
</evidence>
<feature type="compositionally biased region" description="Low complexity" evidence="1">
    <location>
        <begin position="15"/>
        <end position="32"/>
    </location>
</feature>
<dbReference type="RefSeq" id="XP_026739286.1">
    <property type="nucleotide sequence ID" value="XM_026883485.1"/>
</dbReference>
<proteinExistence type="predicted"/>
<evidence type="ECO:0000313" key="3">
    <source>
        <dbReference type="RefSeq" id="XP_026739286.1"/>
    </source>
</evidence>
<organism evidence="2 3">
    <name type="scientific">Trichoplusia ni</name>
    <name type="common">Cabbage looper</name>
    <dbReference type="NCBI Taxonomy" id="7111"/>
    <lineage>
        <taxon>Eukaryota</taxon>
        <taxon>Metazoa</taxon>
        <taxon>Ecdysozoa</taxon>
        <taxon>Arthropoda</taxon>
        <taxon>Hexapoda</taxon>
        <taxon>Insecta</taxon>
        <taxon>Pterygota</taxon>
        <taxon>Neoptera</taxon>
        <taxon>Endopterygota</taxon>
        <taxon>Lepidoptera</taxon>
        <taxon>Glossata</taxon>
        <taxon>Ditrysia</taxon>
        <taxon>Noctuoidea</taxon>
        <taxon>Noctuidae</taxon>
        <taxon>Plusiinae</taxon>
        <taxon>Trichoplusia</taxon>
    </lineage>
</organism>
<protein>
    <submittedName>
        <fullName evidence="3">Serine/arginine repetitive matrix protein 1-like</fullName>
    </submittedName>
</protein>
<sequence>MSQPRMRKVAGGGEAAVRARAPAAAASGDSGACSVRPNHETQRSRSKNKIPKSVRYDLENALVSLCDVWFEEIKPHLLRNNIKLHVHGSAGGDHERPPPAPPSPPAPPPASCKHLDPGAAPDPPQRQAASCAGCCSTPPTASRAPCRRPPAPSRPSRMAQPPSSSQIHDYMQTQSHNCEVKQLKRPRTRRKNRRSQPQPQSSWRVPRLCRTYSILSPAATGSRMRRIASQQPQPPPPEQPPTRQNYHQFTVPRPKTVKKNKKTQTEQAEPRRCASVGCQCGALAPALCSSLLVRRPGARSRAALAQGPLPPQGPPAPPRPPRPAIYRLASTIPTATESLSLFQDDLIDIIGDKHDKRLRLLYSSPEKDEFPSLMNLVPLPKKRQKKPGGLKKCPPWR</sequence>
<dbReference type="Proteomes" id="UP000322000">
    <property type="component" value="Chromosome 16"/>
</dbReference>
<accession>A0A7E5WGM2</accession>
<feature type="compositionally biased region" description="Basic residues" evidence="1">
    <location>
        <begin position="380"/>
        <end position="389"/>
    </location>
</feature>
<name>A0A7E5WGM2_TRINI</name>
<dbReference type="InParanoid" id="A0A7E5WGM2"/>
<dbReference type="KEGG" id="tnl:113502104"/>
<feature type="compositionally biased region" description="Pro residues" evidence="1">
    <location>
        <begin position="98"/>
        <end position="110"/>
    </location>
</feature>
<feature type="region of interest" description="Disordered" evidence="1">
    <location>
        <begin position="302"/>
        <end position="321"/>
    </location>
</feature>
<feature type="compositionally biased region" description="Pro residues" evidence="1">
    <location>
        <begin position="308"/>
        <end position="321"/>
    </location>
</feature>
<feature type="compositionally biased region" description="Basic residues" evidence="1">
    <location>
        <begin position="183"/>
        <end position="194"/>
    </location>
</feature>
<reference evidence="3" key="1">
    <citation type="submission" date="2025-08" db="UniProtKB">
        <authorList>
            <consortium name="RefSeq"/>
        </authorList>
    </citation>
    <scope>IDENTIFICATION</scope>
</reference>
<dbReference type="OrthoDB" id="7485473at2759"/>
<evidence type="ECO:0000256" key="1">
    <source>
        <dbReference type="SAM" id="MobiDB-lite"/>
    </source>
</evidence>
<feature type="region of interest" description="Disordered" evidence="1">
    <location>
        <begin position="88"/>
        <end position="268"/>
    </location>
</feature>
<feature type="compositionally biased region" description="Low complexity" evidence="1">
    <location>
        <begin position="154"/>
        <end position="165"/>
    </location>
</feature>
<feature type="region of interest" description="Disordered" evidence="1">
    <location>
        <begin position="372"/>
        <end position="397"/>
    </location>
</feature>
<dbReference type="GeneID" id="113502104"/>
<dbReference type="AlphaFoldDB" id="A0A7E5WGM2"/>